<evidence type="ECO:0000313" key="3">
    <source>
        <dbReference type="Proteomes" id="UP000002007"/>
    </source>
</evidence>
<evidence type="ECO:0000313" key="2">
    <source>
        <dbReference type="EMBL" id="ABY25002.1"/>
    </source>
</evidence>
<dbReference type="Gene3D" id="3.40.50.720">
    <property type="entry name" value="NAD(P)-binding Rossmann-like Domain"/>
    <property type="match status" value="1"/>
</dbReference>
<dbReference type="Pfam" id="PF01370">
    <property type="entry name" value="Epimerase"/>
    <property type="match status" value="1"/>
</dbReference>
<name>A9WUY1_RENSM</name>
<organism evidence="2 3">
    <name type="scientific">Renibacterium salmoninarum (strain ATCC 33209 / DSM 20767 / JCM 11484 / NBRC 15589 / NCIMB 2235)</name>
    <dbReference type="NCBI Taxonomy" id="288705"/>
    <lineage>
        <taxon>Bacteria</taxon>
        <taxon>Bacillati</taxon>
        <taxon>Actinomycetota</taxon>
        <taxon>Actinomycetes</taxon>
        <taxon>Micrococcales</taxon>
        <taxon>Micrococcaceae</taxon>
        <taxon>Renibacterium</taxon>
    </lineage>
</organism>
<proteinExistence type="predicted"/>
<feature type="domain" description="NAD-dependent epimerase/dehydratase" evidence="1">
    <location>
        <begin position="4"/>
        <end position="139"/>
    </location>
</feature>
<dbReference type="InterPro" id="IPR036291">
    <property type="entry name" value="NAD(P)-bd_dom_sf"/>
</dbReference>
<accession>A9WUY1</accession>
<dbReference type="RefSeq" id="WP_012246642.1">
    <property type="nucleotide sequence ID" value="NC_010168.1"/>
</dbReference>
<dbReference type="Proteomes" id="UP000002007">
    <property type="component" value="Chromosome"/>
</dbReference>
<gene>
    <name evidence="2" type="ordered locus">RSal33209_3288</name>
</gene>
<keyword evidence="3" id="KW-1185">Reference proteome</keyword>
<dbReference type="InterPro" id="IPR001509">
    <property type="entry name" value="Epimerase_deHydtase"/>
</dbReference>
<dbReference type="STRING" id="288705.RSal33209_3288"/>
<dbReference type="SUPFAM" id="SSF51735">
    <property type="entry name" value="NAD(P)-binding Rossmann-fold domains"/>
    <property type="match status" value="1"/>
</dbReference>
<sequence>MRLLVLGGTVFLSKTLVKQALERGHEVTVLARGNGSVPRGANLHRADRDQGRAAFDGLDGEWDAVIDVGRIPEHVKAAAAALAGRVRQWCFVSTVSVYATQSRLGDDESAELLPALAEGEDPATHYGEAKIACEQILVEQVE</sequence>
<evidence type="ECO:0000259" key="1">
    <source>
        <dbReference type="Pfam" id="PF01370"/>
    </source>
</evidence>
<dbReference type="KEGG" id="rsa:RSal33209_3288"/>
<dbReference type="eggNOG" id="COG0451">
    <property type="taxonomic scope" value="Bacteria"/>
</dbReference>
<protein>
    <submittedName>
        <fullName evidence="2">NAD dependent epimerase/dehydratase</fullName>
    </submittedName>
</protein>
<dbReference type="HOGENOM" id="CLU_1814252_0_0_11"/>
<dbReference type="EMBL" id="CP000910">
    <property type="protein sequence ID" value="ABY25002.1"/>
    <property type="molecule type" value="Genomic_DNA"/>
</dbReference>
<reference evidence="3" key="1">
    <citation type="journal article" date="2008" name="J. Bacteriol.">
        <title>Genome sequence of the fish pathogen Renibacterium salmoninarum suggests reductive evolution away from an environmental Arthrobacter ancestor.</title>
        <authorList>
            <person name="Wiens G.D."/>
            <person name="Rockey D.D."/>
            <person name="Wu Z."/>
            <person name="Chang J."/>
            <person name="Levy R."/>
            <person name="Crane S."/>
            <person name="Chen D.S."/>
            <person name="Capri G.R."/>
            <person name="Burnett J.R."/>
            <person name="Sudheesh P.S."/>
            <person name="Schipma M.J."/>
            <person name="Burd H."/>
            <person name="Bhattacharyya A."/>
            <person name="Rhodes L.D."/>
            <person name="Kaul R."/>
            <person name="Strom M.S."/>
        </authorList>
    </citation>
    <scope>NUCLEOTIDE SEQUENCE [LARGE SCALE GENOMIC DNA]</scope>
    <source>
        <strain evidence="3">ATCC 33209 / DSM 20767 / JCM 11484 / NBRC 15589 / NCIMB 2235</strain>
    </source>
</reference>
<dbReference type="AlphaFoldDB" id="A9WUY1"/>